<dbReference type="EMBL" id="VXBP01008070">
    <property type="protein sequence ID" value="NXO01668.1"/>
    <property type="molecule type" value="Genomic_DNA"/>
</dbReference>
<feature type="non-terminal residue" evidence="2">
    <location>
        <position position="1"/>
    </location>
</feature>
<evidence type="ECO:0000313" key="3">
    <source>
        <dbReference type="Proteomes" id="UP000565785"/>
    </source>
</evidence>
<accession>A0A7L1NTL2</accession>
<keyword evidence="3" id="KW-1185">Reference proteome</keyword>
<name>A0A7L1NTL2_RHICY</name>
<dbReference type="GO" id="GO:0000012">
    <property type="term" value="P:single strand break repair"/>
    <property type="evidence" value="ECO:0007669"/>
    <property type="project" value="InterPro"/>
</dbReference>
<proteinExistence type="predicted"/>
<dbReference type="PANTHER" id="PTHR11370">
    <property type="entry name" value="DNA-REPAIR PROTEIN XRCC1"/>
    <property type="match status" value="1"/>
</dbReference>
<organism evidence="2 3">
    <name type="scientific">Rhinopomastus cyanomelas</name>
    <name type="common">Common scimitarbill</name>
    <dbReference type="NCBI Taxonomy" id="113115"/>
    <lineage>
        <taxon>Eukaryota</taxon>
        <taxon>Metazoa</taxon>
        <taxon>Chordata</taxon>
        <taxon>Craniata</taxon>
        <taxon>Vertebrata</taxon>
        <taxon>Euteleostomi</taxon>
        <taxon>Archelosauria</taxon>
        <taxon>Archosauria</taxon>
        <taxon>Dinosauria</taxon>
        <taxon>Saurischia</taxon>
        <taxon>Theropoda</taxon>
        <taxon>Coelurosauria</taxon>
        <taxon>Aves</taxon>
        <taxon>Neognathae</taxon>
        <taxon>Neoaves</taxon>
        <taxon>Telluraves</taxon>
        <taxon>Coraciimorphae</taxon>
        <taxon>Bucerotiformes</taxon>
        <taxon>Rhinopomastidae</taxon>
        <taxon>Rhinopomastus</taxon>
    </lineage>
</organism>
<reference evidence="2 3" key="1">
    <citation type="submission" date="2019-09" db="EMBL/GenBank/DDBJ databases">
        <title>Bird 10,000 Genomes (B10K) Project - Family phase.</title>
        <authorList>
            <person name="Zhang G."/>
        </authorList>
    </citation>
    <scope>NUCLEOTIDE SEQUENCE [LARGE SCALE GENOMIC DNA]</scope>
    <source>
        <strain evidence="2">B10K-DU-002-35</strain>
        <tissue evidence="2">Muscle</tissue>
    </source>
</reference>
<dbReference type="FunFam" id="2.60.120.260:FF:000025">
    <property type="entry name" value="DNA repair protein XRCC1 isoform X1"/>
    <property type="match status" value="1"/>
</dbReference>
<dbReference type="AlphaFoldDB" id="A0A7L1NTL2"/>
<dbReference type="OrthoDB" id="25840at2759"/>
<comment type="caution">
    <text evidence="2">The sequence shown here is derived from an EMBL/GenBank/DDBJ whole genome shotgun (WGS) entry which is preliminary data.</text>
</comment>
<dbReference type="Gene3D" id="2.60.120.260">
    <property type="entry name" value="Galactose-binding domain-like"/>
    <property type="match status" value="1"/>
</dbReference>
<dbReference type="GO" id="GO:0005634">
    <property type="term" value="C:nucleus"/>
    <property type="evidence" value="ECO:0007669"/>
    <property type="project" value="InterPro"/>
</dbReference>
<evidence type="ECO:0000313" key="2">
    <source>
        <dbReference type="EMBL" id="NXO01668.1"/>
    </source>
</evidence>
<dbReference type="InterPro" id="IPR008979">
    <property type="entry name" value="Galactose-bd-like_sf"/>
</dbReference>
<gene>
    <name evidence="2" type="primary">Xrcc1_0</name>
    <name evidence="2" type="ORF">RHICYA_R15435</name>
</gene>
<dbReference type="SUPFAM" id="SSF49785">
    <property type="entry name" value="Galactose-binding domain-like"/>
    <property type="match status" value="1"/>
</dbReference>
<protein>
    <submittedName>
        <fullName evidence="2">XRCC1 protein</fullName>
    </submittedName>
</protein>
<dbReference type="GO" id="GO:0003684">
    <property type="term" value="F:damaged DNA binding"/>
    <property type="evidence" value="ECO:0007669"/>
    <property type="project" value="InterPro"/>
</dbReference>
<dbReference type="InterPro" id="IPR002706">
    <property type="entry name" value="Xrcc1_N"/>
</dbReference>
<sequence>MAPLRISHVVSFSSQDPKFPVENLLLQENPRPWLSCPRDRSRQLQAELQLEKASVIGYVDIGNCGCAFVQLEVGRSSWPLARPFLPLLPSVTLMSPGDSRLERNRCGVRMFKEGEE</sequence>
<dbReference type="Proteomes" id="UP000565785">
    <property type="component" value="Unassembled WGS sequence"/>
</dbReference>
<dbReference type="PANTHER" id="PTHR11370:SF4">
    <property type="entry name" value="DNA-REPAIR PROTEIN XRCC1 N-TERMINAL DOMAIN-CONTAINING PROTEIN"/>
    <property type="match status" value="1"/>
</dbReference>
<dbReference type="Pfam" id="PF01834">
    <property type="entry name" value="XRCC1_N"/>
    <property type="match status" value="1"/>
</dbReference>
<feature type="non-terminal residue" evidence="2">
    <location>
        <position position="116"/>
    </location>
</feature>
<feature type="domain" description="DNA-repair protein Xrcc1 N-terminal" evidence="1">
    <location>
        <begin position="1"/>
        <end position="113"/>
    </location>
</feature>
<dbReference type="GO" id="GO:0006284">
    <property type="term" value="P:base-excision repair"/>
    <property type="evidence" value="ECO:0007669"/>
    <property type="project" value="TreeGrafter"/>
</dbReference>
<evidence type="ECO:0000259" key="1">
    <source>
        <dbReference type="Pfam" id="PF01834"/>
    </source>
</evidence>